<comment type="caution">
    <text evidence="14">The sequence shown here is derived from an EMBL/GenBank/DDBJ whole genome shotgun (WGS) entry which is preliminary data.</text>
</comment>
<evidence type="ECO:0000256" key="6">
    <source>
        <dbReference type="ARBA" id="ARBA00023186"/>
    </source>
</evidence>
<evidence type="ECO:0000313" key="15">
    <source>
        <dbReference type="Proteomes" id="UP000239504"/>
    </source>
</evidence>
<sequence length="145" mass="15193">MAAAKKGDTVAIDYVVRTGDGRVVGGTQEQGPQTLTLGSGDIFPEVEQALDGMAEGEEKAVTVGSDAAFGPRREEMVVQIPREQLPEDQPPQPGMSLSARTQDGQTINLVITEVGENGVVADGNHPLAGEDLHFGLTLVEIKEAA</sequence>
<evidence type="ECO:0000256" key="8">
    <source>
        <dbReference type="ARBA" id="ARBA00037071"/>
    </source>
</evidence>
<feature type="domain" description="Cyclic nucleotide-binding" evidence="12">
    <location>
        <begin position="1"/>
        <end position="63"/>
    </location>
</feature>
<evidence type="ECO:0000256" key="4">
    <source>
        <dbReference type="ARBA" id="ARBA00022490"/>
    </source>
</evidence>
<feature type="domain" description="PPIase FKBP-type" evidence="13">
    <location>
        <begin position="7"/>
        <end position="81"/>
    </location>
</feature>
<dbReference type="PANTHER" id="PTHR47861">
    <property type="entry name" value="FKBP-TYPE PEPTIDYL-PROLYL CIS-TRANS ISOMERASE SLYD"/>
    <property type="match status" value="1"/>
</dbReference>
<comment type="catalytic activity">
    <reaction evidence="1 9 10">
        <text>[protein]-peptidylproline (omega=180) = [protein]-peptidylproline (omega=0)</text>
        <dbReference type="Rhea" id="RHEA:16237"/>
        <dbReference type="Rhea" id="RHEA-COMP:10747"/>
        <dbReference type="Rhea" id="RHEA-COMP:10748"/>
        <dbReference type="ChEBI" id="CHEBI:83833"/>
        <dbReference type="ChEBI" id="CHEBI:83834"/>
        <dbReference type="EC" id="5.2.1.8"/>
    </reaction>
</comment>
<dbReference type="Pfam" id="PF00254">
    <property type="entry name" value="FKBP_C"/>
    <property type="match status" value="1"/>
</dbReference>
<proteinExistence type="inferred from homology"/>
<dbReference type="InterPro" id="IPR046357">
    <property type="entry name" value="PPIase_dom_sf"/>
</dbReference>
<dbReference type="AlphaFoldDB" id="A0A2S7KAV3"/>
<evidence type="ECO:0000256" key="1">
    <source>
        <dbReference type="ARBA" id="ARBA00000971"/>
    </source>
</evidence>
<feature type="region of interest" description="Disordered" evidence="11">
    <location>
        <begin position="82"/>
        <end position="102"/>
    </location>
</feature>
<dbReference type="InterPro" id="IPR000595">
    <property type="entry name" value="cNMP-bd_dom"/>
</dbReference>
<dbReference type="PANTHER" id="PTHR47861:SF3">
    <property type="entry name" value="FKBP-TYPE PEPTIDYL-PROLYL CIS-TRANS ISOMERASE SLYD"/>
    <property type="match status" value="1"/>
</dbReference>
<dbReference type="EMBL" id="PJCH01000001">
    <property type="protein sequence ID" value="PQA89640.1"/>
    <property type="molecule type" value="Genomic_DNA"/>
</dbReference>
<dbReference type="RefSeq" id="WP_104828342.1">
    <property type="nucleotide sequence ID" value="NZ_PJCH01000001.1"/>
</dbReference>
<accession>A0A2S7KAV3</accession>
<comment type="similarity">
    <text evidence="3 10">Belongs to the FKBP-type PPIase family.</text>
</comment>
<keyword evidence="7 9" id="KW-0413">Isomerase</keyword>
<evidence type="ECO:0000256" key="7">
    <source>
        <dbReference type="ARBA" id="ARBA00023235"/>
    </source>
</evidence>
<keyword evidence="6" id="KW-0143">Chaperone</keyword>
<evidence type="ECO:0000256" key="10">
    <source>
        <dbReference type="RuleBase" id="RU003915"/>
    </source>
</evidence>
<organism evidence="14 15">
    <name type="scientific">Hyphococcus luteus</name>
    <dbReference type="NCBI Taxonomy" id="2058213"/>
    <lineage>
        <taxon>Bacteria</taxon>
        <taxon>Pseudomonadati</taxon>
        <taxon>Pseudomonadota</taxon>
        <taxon>Alphaproteobacteria</taxon>
        <taxon>Parvularculales</taxon>
        <taxon>Parvularculaceae</taxon>
        <taxon>Hyphococcus</taxon>
    </lineage>
</organism>
<evidence type="ECO:0000256" key="9">
    <source>
        <dbReference type="PROSITE-ProRule" id="PRU00277"/>
    </source>
</evidence>
<dbReference type="InterPro" id="IPR001179">
    <property type="entry name" value="PPIase_FKBP_dom"/>
</dbReference>
<comment type="function">
    <text evidence="8">Also involved in hydrogenase metallocenter assembly, probably by participating in the nickel insertion step. This function in hydrogenase biosynthesis requires chaperone activity and the presence of the metal-binding domain, but not PPIase activity.</text>
</comment>
<name>A0A2S7KAV3_9PROT</name>
<dbReference type="Gene3D" id="3.10.50.40">
    <property type="match status" value="1"/>
</dbReference>
<evidence type="ECO:0000259" key="12">
    <source>
        <dbReference type="PROSITE" id="PS50042"/>
    </source>
</evidence>
<evidence type="ECO:0000313" key="14">
    <source>
        <dbReference type="EMBL" id="PQA89640.1"/>
    </source>
</evidence>
<evidence type="ECO:0000259" key="13">
    <source>
        <dbReference type="PROSITE" id="PS50059"/>
    </source>
</evidence>
<dbReference type="PROSITE" id="PS50059">
    <property type="entry name" value="FKBP_PPIASE"/>
    <property type="match status" value="1"/>
</dbReference>
<evidence type="ECO:0000256" key="3">
    <source>
        <dbReference type="ARBA" id="ARBA00006577"/>
    </source>
</evidence>
<evidence type="ECO:0000256" key="11">
    <source>
        <dbReference type="SAM" id="MobiDB-lite"/>
    </source>
</evidence>
<dbReference type="GO" id="GO:0003755">
    <property type="term" value="F:peptidyl-prolyl cis-trans isomerase activity"/>
    <property type="evidence" value="ECO:0007669"/>
    <property type="project" value="UniProtKB-UniRule"/>
</dbReference>
<evidence type="ECO:0000256" key="2">
    <source>
        <dbReference type="ARBA" id="ARBA00004496"/>
    </source>
</evidence>
<dbReference type="PROSITE" id="PS50042">
    <property type="entry name" value="CNMP_BINDING_3"/>
    <property type="match status" value="1"/>
</dbReference>
<keyword evidence="15" id="KW-1185">Reference proteome</keyword>
<dbReference type="GO" id="GO:0042026">
    <property type="term" value="P:protein refolding"/>
    <property type="evidence" value="ECO:0007669"/>
    <property type="project" value="UniProtKB-ARBA"/>
</dbReference>
<dbReference type="SUPFAM" id="SSF54534">
    <property type="entry name" value="FKBP-like"/>
    <property type="match status" value="1"/>
</dbReference>
<dbReference type="OrthoDB" id="9808891at2"/>
<gene>
    <name evidence="14" type="ORF">CW354_01890</name>
</gene>
<dbReference type="EC" id="5.2.1.8" evidence="10"/>
<comment type="subcellular location">
    <subcellularLocation>
        <location evidence="2">Cytoplasm</location>
    </subcellularLocation>
</comment>
<reference evidence="14 15" key="1">
    <citation type="submission" date="2017-12" db="EMBL/GenBank/DDBJ databases">
        <authorList>
            <person name="Hurst M.R.H."/>
        </authorList>
    </citation>
    <scope>NUCLEOTIDE SEQUENCE [LARGE SCALE GENOMIC DNA]</scope>
    <source>
        <strain evidence="14 15">SY-3-19</strain>
    </source>
</reference>
<keyword evidence="4" id="KW-0963">Cytoplasm</keyword>
<evidence type="ECO:0000256" key="5">
    <source>
        <dbReference type="ARBA" id="ARBA00023110"/>
    </source>
</evidence>
<dbReference type="Proteomes" id="UP000239504">
    <property type="component" value="Unassembled WGS sequence"/>
</dbReference>
<protein>
    <recommendedName>
        <fullName evidence="10">Peptidyl-prolyl cis-trans isomerase</fullName>
        <ecNumber evidence="10">5.2.1.8</ecNumber>
    </recommendedName>
</protein>
<dbReference type="GO" id="GO:0005737">
    <property type="term" value="C:cytoplasm"/>
    <property type="evidence" value="ECO:0007669"/>
    <property type="project" value="UniProtKB-SubCell"/>
</dbReference>
<keyword evidence="5 9" id="KW-0697">Rotamase</keyword>